<evidence type="ECO:0008006" key="3">
    <source>
        <dbReference type="Google" id="ProtNLM"/>
    </source>
</evidence>
<evidence type="ECO:0000313" key="1">
    <source>
        <dbReference type="EMBL" id="EPA05349.1"/>
    </source>
</evidence>
<sequence length="43" mass="4892">MIYTSTSCLKNPQNIIKVLDEYEKGGIQNVELGSVHSYFQTKN</sequence>
<gene>
    <name evidence="1" type="ORF">BG20_I0164</name>
</gene>
<dbReference type="Proteomes" id="UP000014065">
    <property type="component" value="Unassembled WGS sequence"/>
</dbReference>
<dbReference type="AlphaFoldDB" id="S2ESI7"/>
<organism evidence="1 2">
    <name type="scientific">Candidatus Nitrosarchaeum limnium BG20</name>
    <dbReference type="NCBI Taxonomy" id="859192"/>
    <lineage>
        <taxon>Archaea</taxon>
        <taxon>Nitrososphaerota</taxon>
        <taxon>Nitrososphaeria</taxon>
        <taxon>Nitrosopumilales</taxon>
        <taxon>Nitrosopumilaceae</taxon>
        <taxon>Nitrosarchaeum</taxon>
    </lineage>
</organism>
<name>S2ESI7_9ARCH</name>
<accession>S2ESI7</accession>
<reference evidence="1 2" key="1">
    <citation type="journal article" date="2012" name="J. Bacteriol.">
        <title>Genome Sequence of "Candidatus Nitrosoarchaeum limnia" BG20, a Low-Salinity Ammonia-Oxidizing Archaeon from the San Francisco Bay Estuary.</title>
        <authorList>
            <person name="Mosier A.C."/>
            <person name="Allen E.E."/>
            <person name="Kim M."/>
            <person name="Ferriera S."/>
            <person name="Francis C.A."/>
        </authorList>
    </citation>
    <scope>NUCLEOTIDE SEQUENCE [LARGE SCALE GENOMIC DNA]</scope>
    <source>
        <strain evidence="1 2">BG20</strain>
    </source>
</reference>
<dbReference type="RefSeq" id="WP_010192670.1">
    <property type="nucleotide sequence ID" value="NZ_AHJG01000193.1"/>
</dbReference>
<keyword evidence="2" id="KW-1185">Reference proteome</keyword>
<protein>
    <recommendedName>
        <fullName evidence="3">Xylose isomerase-like TIM barrel domain-containing protein</fullName>
    </recommendedName>
</protein>
<comment type="caution">
    <text evidence="1">The sequence shown here is derived from an EMBL/GenBank/DDBJ whole genome shotgun (WGS) entry which is preliminary data.</text>
</comment>
<dbReference type="EMBL" id="AHJG01000193">
    <property type="protein sequence ID" value="EPA05349.1"/>
    <property type="molecule type" value="Genomic_DNA"/>
</dbReference>
<proteinExistence type="predicted"/>
<evidence type="ECO:0000313" key="2">
    <source>
        <dbReference type="Proteomes" id="UP000014065"/>
    </source>
</evidence>